<feature type="signal peptide" evidence="4">
    <location>
        <begin position="1"/>
        <end position="17"/>
    </location>
</feature>
<accession>A0ABM5JMD7</accession>
<dbReference type="Pfam" id="PF13306">
    <property type="entry name" value="LRR_5"/>
    <property type="match status" value="2"/>
</dbReference>
<reference evidence="5" key="1">
    <citation type="submission" date="2025-05" db="UniProtKB">
        <authorList>
            <consortium name="EnsemblMetazoa"/>
        </authorList>
    </citation>
    <scope>IDENTIFICATION</scope>
</reference>
<dbReference type="EnsemblMetazoa" id="XM_050643147.1">
    <property type="protein sequence ID" value="XP_050499104.1"/>
    <property type="gene ID" value="LOC126879848"/>
</dbReference>
<dbReference type="Pfam" id="PF13855">
    <property type="entry name" value="LRR_8"/>
    <property type="match status" value="5"/>
</dbReference>
<protein>
    <recommendedName>
        <fullName evidence="7">Chaoptin-like</fullName>
    </recommendedName>
</protein>
<sequence length="1051" mass="120446">MIGFLVLVSVLPALSLCGGCNYSYYIVHCQGIIQDDFVMELLRNKDFISDLKEIVIEDSDFSSIQPFVNISTYLYPARVDISSLTIIRSKVDGISNDTFRAFDNLKKLNLSNNNITNLVWVTSLFIYYNNYLDLYLSYNRISELDFNNFRQQMSSIWLNNNEISILKPVSDPSYRSFKFLDLSHNKLVSFSEFECNINIRSLNLSYNYLQSLELRSSKDLLRIEGHGNSNISYIGTSNSYSVSNFYSSFIPNNSLSIYNIFKLNWLDTDMPVLDSNKLPSISSAGTIDFSNNNLTSIPPNYFQFVKSSVFNLSLNNFDVISNTVFGVNSIITSIDLSFSNIKKISKNFFINCCSISYSSNLNLSGNALEELDGICNIIPRLKHLDLSFNKITNLSQISVSNCSYISSYNISNNFINVIPPGTFHGDEPIEYLDISENNLLFINESTFRNLKSSLKNISLSKNNILTIGSKSFHDFDELKTIDLSENKIKDIEEFAFSNLKNIDTINLSSNAIELLESYTFNNTSVKNIDLQGNPVHYIREKAFSNLYYLETLNLSNSAIAILENDVFFSLPKIRTIDLSNNYIFLLNNYTFRNLPVRNIYLYGNKIENISQNAFDNLQDLEYLDLSNLGISKIDPYAFNKMNNLIEVNLKNNNIQGLEKYTFHMVNIRTLFLNSISSPIILDNTVEINTLLIQLTGTIDEQFISSVFLKNLTIIDSYIELLKNNCFDDLPLLKSLNLINTTIDVFEDDIFSGLTSLTYLDASQFFQNKTSLKEYTFKDMRNLEVLNISNSALDTIENNAFAGLSKLKELNLERNKLSSINQSTFQPLNVETLNLSRNKLTNVTLTAITNDLPNLITLNLSSSSIRNVYTSELENPNRVEYLDLSNNYITNLDSQTFRSFKDLVKLYLHSNELSTIKYETFNYTKNLQTLRLDNNKITFLNAGVFDGLESLLFLNISNNENLLLQYGFVPFQTLRYLHTLYLDNTHLTRTMIDLTNFRKTFPYLSKIGINDNQLSCSELFDMMLYFDDYKIDYTPYNPKFYEQNLNGITCST</sequence>
<dbReference type="PROSITE" id="PS51450">
    <property type="entry name" value="LRR"/>
    <property type="match status" value="6"/>
</dbReference>
<dbReference type="SUPFAM" id="SSF52058">
    <property type="entry name" value="L domain-like"/>
    <property type="match status" value="3"/>
</dbReference>
<evidence type="ECO:0000256" key="4">
    <source>
        <dbReference type="SAM" id="SignalP"/>
    </source>
</evidence>
<feature type="chain" id="PRO_5045028381" description="Chaoptin-like" evidence="4">
    <location>
        <begin position="18"/>
        <end position="1051"/>
    </location>
</feature>
<dbReference type="Proteomes" id="UP001652700">
    <property type="component" value="Unplaced"/>
</dbReference>
<keyword evidence="1" id="KW-0433">Leucine-rich repeat</keyword>
<dbReference type="EnsemblMetazoa" id="XM_050643146.1">
    <property type="protein sequence ID" value="XP_050499103.1"/>
    <property type="gene ID" value="LOC126879848"/>
</dbReference>
<dbReference type="RefSeq" id="XP_050499104.1">
    <property type="nucleotide sequence ID" value="XM_050643147.1"/>
</dbReference>
<proteinExistence type="predicted"/>
<organism evidence="5 6">
    <name type="scientific">Diabrotica virgifera virgifera</name>
    <name type="common">western corn rootworm</name>
    <dbReference type="NCBI Taxonomy" id="50390"/>
    <lineage>
        <taxon>Eukaryota</taxon>
        <taxon>Metazoa</taxon>
        <taxon>Ecdysozoa</taxon>
        <taxon>Arthropoda</taxon>
        <taxon>Hexapoda</taxon>
        <taxon>Insecta</taxon>
        <taxon>Pterygota</taxon>
        <taxon>Neoptera</taxon>
        <taxon>Endopterygota</taxon>
        <taxon>Coleoptera</taxon>
        <taxon>Polyphaga</taxon>
        <taxon>Cucujiformia</taxon>
        <taxon>Chrysomeloidea</taxon>
        <taxon>Chrysomelidae</taxon>
        <taxon>Galerucinae</taxon>
        <taxon>Diabroticina</taxon>
        <taxon>Diabroticites</taxon>
        <taxon>Diabrotica</taxon>
    </lineage>
</organism>
<dbReference type="InterPro" id="IPR001611">
    <property type="entry name" value="Leu-rich_rpt"/>
</dbReference>
<dbReference type="RefSeq" id="XP_050499103.1">
    <property type="nucleotide sequence ID" value="XM_050643146.1"/>
</dbReference>
<dbReference type="SMART" id="SM00369">
    <property type="entry name" value="LRR_TYP"/>
    <property type="match status" value="19"/>
</dbReference>
<dbReference type="Pfam" id="PF00560">
    <property type="entry name" value="LRR_1"/>
    <property type="match status" value="1"/>
</dbReference>
<dbReference type="SUPFAM" id="SSF52075">
    <property type="entry name" value="Outer arm dynein light chain 1"/>
    <property type="match status" value="1"/>
</dbReference>
<evidence type="ECO:0000313" key="6">
    <source>
        <dbReference type="Proteomes" id="UP001652700"/>
    </source>
</evidence>
<dbReference type="InterPro" id="IPR003591">
    <property type="entry name" value="Leu-rich_rpt_typical-subtyp"/>
</dbReference>
<dbReference type="GeneID" id="126879848"/>
<dbReference type="InterPro" id="IPR050328">
    <property type="entry name" value="Dev_Immune_Receptor"/>
</dbReference>
<evidence type="ECO:0008006" key="7">
    <source>
        <dbReference type="Google" id="ProtNLM"/>
    </source>
</evidence>
<dbReference type="InterPro" id="IPR032675">
    <property type="entry name" value="LRR_dom_sf"/>
</dbReference>
<evidence type="ECO:0000313" key="5">
    <source>
        <dbReference type="EnsemblMetazoa" id="XP_050499104.1"/>
    </source>
</evidence>
<name>A0ABM5JMD7_DIAVI</name>
<dbReference type="SMART" id="SM00365">
    <property type="entry name" value="LRR_SD22"/>
    <property type="match status" value="10"/>
</dbReference>
<dbReference type="PANTHER" id="PTHR24373">
    <property type="entry name" value="SLIT RELATED LEUCINE-RICH REPEAT NEURONAL PROTEIN"/>
    <property type="match status" value="1"/>
</dbReference>
<evidence type="ECO:0000256" key="2">
    <source>
        <dbReference type="ARBA" id="ARBA00022729"/>
    </source>
</evidence>
<keyword evidence="3" id="KW-0677">Repeat</keyword>
<evidence type="ECO:0000256" key="3">
    <source>
        <dbReference type="ARBA" id="ARBA00022737"/>
    </source>
</evidence>
<dbReference type="Gene3D" id="3.80.10.10">
    <property type="entry name" value="Ribonuclease Inhibitor"/>
    <property type="match status" value="8"/>
</dbReference>
<dbReference type="InterPro" id="IPR026906">
    <property type="entry name" value="LRR_5"/>
</dbReference>
<dbReference type="PANTHER" id="PTHR24373:SF370">
    <property type="entry name" value="FISH-LIPS, ISOFORM E"/>
    <property type="match status" value="1"/>
</dbReference>
<keyword evidence="6" id="KW-1185">Reference proteome</keyword>
<evidence type="ECO:0000256" key="1">
    <source>
        <dbReference type="ARBA" id="ARBA00022614"/>
    </source>
</evidence>
<keyword evidence="2 4" id="KW-0732">Signal</keyword>